<dbReference type="InterPro" id="IPR017853">
    <property type="entry name" value="GH"/>
</dbReference>
<evidence type="ECO:0000256" key="4">
    <source>
        <dbReference type="ARBA" id="ARBA00007495"/>
    </source>
</evidence>
<dbReference type="InterPro" id="IPR035971">
    <property type="entry name" value="CBD_sf"/>
</dbReference>
<dbReference type="PROSITE" id="PS51164">
    <property type="entry name" value="CBM1_2"/>
    <property type="match status" value="1"/>
</dbReference>
<dbReference type="SMART" id="SM00236">
    <property type="entry name" value="fCBD"/>
    <property type="match status" value="1"/>
</dbReference>
<dbReference type="Proteomes" id="UP001212841">
    <property type="component" value="Unassembled WGS sequence"/>
</dbReference>
<feature type="region of interest" description="Disordered" evidence="12">
    <location>
        <begin position="337"/>
        <end position="359"/>
    </location>
</feature>
<evidence type="ECO:0000313" key="16">
    <source>
        <dbReference type="EMBL" id="KAJ3054538.1"/>
    </source>
</evidence>
<feature type="signal peptide" evidence="13">
    <location>
        <begin position="1"/>
        <end position="19"/>
    </location>
</feature>
<keyword evidence="11" id="KW-0326">Glycosidase</keyword>
<reference evidence="16" key="1">
    <citation type="submission" date="2020-05" db="EMBL/GenBank/DDBJ databases">
        <title>Phylogenomic resolution of chytrid fungi.</title>
        <authorList>
            <person name="Stajich J.E."/>
            <person name="Amses K."/>
            <person name="Simmons R."/>
            <person name="Seto K."/>
            <person name="Myers J."/>
            <person name="Bonds A."/>
            <person name="Quandt C.A."/>
            <person name="Barry K."/>
            <person name="Liu P."/>
            <person name="Grigoriev I."/>
            <person name="Longcore J.E."/>
            <person name="James T.Y."/>
        </authorList>
    </citation>
    <scope>NUCLEOTIDE SEQUENCE</scope>
    <source>
        <strain evidence="16">JEL0318</strain>
    </source>
</reference>
<dbReference type="GO" id="GO:0031176">
    <property type="term" value="F:endo-1,4-beta-xylanase activity"/>
    <property type="evidence" value="ECO:0007669"/>
    <property type="project" value="UniProtKB-EC"/>
</dbReference>
<dbReference type="EC" id="3.2.1.8" evidence="11"/>
<evidence type="ECO:0000256" key="12">
    <source>
        <dbReference type="SAM" id="MobiDB-lite"/>
    </source>
</evidence>
<evidence type="ECO:0000313" key="17">
    <source>
        <dbReference type="Proteomes" id="UP001212841"/>
    </source>
</evidence>
<evidence type="ECO:0000256" key="6">
    <source>
        <dbReference type="ARBA" id="ARBA00022651"/>
    </source>
</evidence>
<dbReference type="PANTHER" id="PTHR31490:SF35">
    <property type="entry name" value="ENDO-1,4-BETA-XYLANASE"/>
    <property type="match status" value="1"/>
</dbReference>
<keyword evidence="9 11" id="KW-0119">Carbohydrate metabolism</keyword>
<evidence type="ECO:0000256" key="7">
    <source>
        <dbReference type="ARBA" id="ARBA00022729"/>
    </source>
</evidence>
<keyword evidence="10 11" id="KW-0624">Polysaccharide degradation</keyword>
<keyword evidence="7 13" id="KW-0732">Signal</keyword>
<evidence type="ECO:0000256" key="5">
    <source>
        <dbReference type="ARBA" id="ARBA00022525"/>
    </source>
</evidence>
<dbReference type="GO" id="GO:0030248">
    <property type="term" value="F:cellulose binding"/>
    <property type="evidence" value="ECO:0007669"/>
    <property type="project" value="InterPro"/>
</dbReference>
<comment type="caution">
    <text evidence="16">The sequence shown here is derived from an EMBL/GenBank/DDBJ whole genome shotgun (WGS) entry which is preliminary data.</text>
</comment>
<protein>
    <recommendedName>
        <fullName evidence="11">Beta-xylanase</fullName>
        <ecNumber evidence="11">3.2.1.8</ecNumber>
    </recommendedName>
</protein>
<dbReference type="GO" id="GO:0005576">
    <property type="term" value="C:extracellular region"/>
    <property type="evidence" value="ECO:0007669"/>
    <property type="project" value="UniProtKB-SubCell"/>
</dbReference>
<dbReference type="PROSITE" id="PS51760">
    <property type="entry name" value="GH10_2"/>
    <property type="match status" value="1"/>
</dbReference>
<evidence type="ECO:0000256" key="1">
    <source>
        <dbReference type="ARBA" id="ARBA00000681"/>
    </source>
</evidence>
<evidence type="ECO:0000259" key="15">
    <source>
        <dbReference type="PROSITE" id="PS51760"/>
    </source>
</evidence>
<keyword evidence="5" id="KW-0964">Secreted</keyword>
<sequence length="447" mass="47746">MKVLAFALAAAALLETVAGQTLKAAANRNGKYFGAALNEGNLNDATYNQIGRTEFDYLTHENSMKWEAIHPSQNTYSYTNADRLISFAETNGLKIRGHTLVWHSQLPSWVANGQWTRQTLTAAIQDHVTTIVGRYKGRIAQYDVVNEIFNEDGTARDSVFSRTFGGLNEFVTIAFNAARAADPAAILCINDYNLDYTGAKATAMVNLVRTLKSQGVPIDCIGSQAHLIVGQISSTFEAALRSFAALNVDVAITELDIRTNTPASSSALQTQASDYTRVTKACVDIPRCIGITVWGITDKYSWIPGVFSGQGAALPWDDNYNKKPAYNGILAGFPAGSTTTTTTRTTTTTTTTRTTTQNPGTCGSTVTVTASGNTVTVNGPAVTVTVTAGGNQQTTTQQPPRTTTTTNGTTQGAALYGQCGGQGWTGPTTCRQGTCRVSNQYYSQCLP</sequence>
<organism evidence="16 17">
    <name type="scientific">Rhizophlyctis rosea</name>
    <dbReference type="NCBI Taxonomy" id="64517"/>
    <lineage>
        <taxon>Eukaryota</taxon>
        <taxon>Fungi</taxon>
        <taxon>Fungi incertae sedis</taxon>
        <taxon>Chytridiomycota</taxon>
        <taxon>Chytridiomycota incertae sedis</taxon>
        <taxon>Chytridiomycetes</taxon>
        <taxon>Rhizophlyctidales</taxon>
        <taxon>Rhizophlyctidaceae</taxon>
        <taxon>Rhizophlyctis</taxon>
    </lineage>
</organism>
<evidence type="ECO:0000256" key="3">
    <source>
        <dbReference type="ARBA" id="ARBA00004851"/>
    </source>
</evidence>
<feature type="region of interest" description="Disordered" evidence="12">
    <location>
        <begin position="390"/>
        <end position="409"/>
    </location>
</feature>
<dbReference type="InterPro" id="IPR000254">
    <property type="entry name" value="CBD"/>
</dbReference>
<dbReference type="PANTHER" id="PTHR31490">
    <property type="entry name" value="GLYCOSYL HYDROLASE"/>
    <property type="match status" value="1"/>
</dbReference>
<dbReference type="InterPro" id="IPR044846">
    <property type="entry name" value="GH10"/>
</dbReference>
<dbReference type="Pfam" id="PF00331">
    <property type="entry name" value="Glyco_hydro_10"/>
    <property type="match status" value="1"/>
</dbReference>
<feature type="compositionally biased region" description="Low complexity" evidence="12">
    <location>
        <begin position="338"/>
        <end position="356"/>
    </location>
</feature>
<dbReference type="EMBL" id="JADGJD010000131">
    <property type="protein sequence ID" value="KAJ3054538.1"/>
    <property type="molecule type" value="Genomic_DNA"/>
</dbReference>
<dbReference type="SUPFAM" id="SSF51445">
    <property type="entry name" value="(Trans)glycosidases"/>
    <property type="match status" value="1"/>
</dbReference>
<accession>A0AAD5X6T6</accession>
<evidence type="ECO:0000256" key="8">
    <source>
        <dbReference type="ARBA" id="ARBA00022801"/>
    </source>
</evidence>
<evidence type="ECO:0000256" key="9">
    <source>
        <dbReference type="ARBA" id="ARBA00023277"/>
    </source>
</evidence>
<dbReference type="SMART" id="SM00633">
    <property type="entry name" value="Glyco_10"/>
    <property type="match status" value="1"/>
</dbReference>
<evidence type="ECO:0000256" key="2">
    <source>
        <dbReference type="ARBA" id="ARBA00004613"/>
    </source>
</evidence>
<dbReference type="AlphaFoldDB" id="A0AAD5X6T6"/>
<comment type="subcellular location">
    <subcellularLocation>
        <location evidence="2">Secreted</location>
    </subcellularLocation>
</comment>
<comment type="similarity">
    <text evidence="4 11">Belongs to the glycosyl hydrolase 10 (cellulase F) family.</text>
</comment>
<dbReference type="PROSITE" id="PS00562">
    <property type="entry name" value="CBM1_1"/>
    <property type="match status" value="1"/>
</dbReference>
<dbReference type="Gene3D" id="3.20.20.80">
    <property type="entry name" value="Glycosidases"/>
    <property type="match status" value="1"/>
</dbReference>
<evidence type="ECO:0000259" key="14">
    <source>
        <dbReference type="PROSITE" id="PS51164"/>
    </source>
</evidence>
<keyword evidence="17" id="KW-1185">Reference proteome</keyword>
<dbReference type="GO" id="GO:0045493">
    <property type="term" value="P:xylan catabolic process"/>
    <property type="evidence" value="ECO:0007669"/>
    <property type="project" value="UniProtKB-KW"/>
</dbReference>
<proteinExistence type="inferred from homology"/>
<feature type="domain" description="CBM1" evidence="14">
    <location>
        <begin position="411"/>
        <end position="446"/>
    </location>
</feature>
<dbReference type="Pfam" id="PF00734">
    <property type="entry name" value="CBM_1"/>
    <property type="match status" value="1"/>
</dbReference>
<dbReference type="InterPro" id="IPR001000">
    <property type="entry name" value="GH10_dom"/>
</dbReference>
<comment type="pathway">
    <text evidence="3">Glycan degradation; xylan degradation.</text>
</comment>
<dbReference type="PRINTS" id="PR00134">
    <property type="entry name" value="GLHYDRLASE10"/>
</dbReference>
<feature type="domain" description="GH10" evidence="15">
    <location>
        <begin position="16"/>
        <end position="332"/>
    </location>
</feature>
<evidence type="ECO:0000256" key="13">
    <source>
        <dbReference type="SAM" id="SignalP"/>
    </source>
</evidence>
<keyword evidence="6" id="KW-0858">Xylan degradation</keyword>
<keyword evidence="8 11" id="KW-0378">Hydrolase</keyword>
<evidence type="ECO:0000256" key="10">
    <source>
        <dbReference type="ARBA" id="ARBA00023326"/>
    </source>
</evidence>
<name>A0AAD5X6T6_9FUNG</name>
<feature type="chain" id="PRO_5042158716" description="Beta-xylanase" evidence="13">
    <location>
        <begin position="20"/>
        <end position="447"/>
    </location>
</feature>
<dbReference type="SUPFAM" id="SSF57180">
    <property type="entry name" value="Cellulose-binding domain"/>
    <property type="match status" value="1"/>
</dbReference>
<evidence type="ECO:0000256" key="11">
    <source>
        <dbReference type="RuleBase" id="RU361174"/>
    </source>
</evidence>
<gene>
    <name evidence="16" type="ORF">HK097_001567</name>
</gene>
<comment type="catalytic activity">
    <reaction evidence="1 11">
        <text>Endohydrolysis of (1-&gt;4)-beta-D-xylosidic linkages in xylans.</text>
        <dbReference type="EC" id="3.2.1.8"/>
    </reaction>
</comment>